<evidence type="ECO:0000313" key="1">
    <source>
        <dbReference type="EMBL" id="VDP07048.1"/>
    </source>
</evidence>
<evidence type="ECO:0000313" key="2">
    <source>
        <dbReference type="Proteomes" id="UP000277204"/>
    </source>
</evidence>
<accession>A0A3P8BB96</accession>
<dbReference type="EMBL" id="UZAI01010431">
    <property type="protein sequence ID" value="VDP07048.1"/>
    <property type="molecule type" value="Genomic_DNA"/>
</dbReference>
<dbReference type="AlphaFoldDB" id="A0A3P8BB96"/>
<reference evidence="1 2" key="1">
    <citation type="submission" date="2018-11" db="EMBL/GenBank/DDBJ databases">
        <authorList>
            <consortium name="Pathogen Informatics"/>
        </authorList>
    </citation>
    <scope>NUCLEOTIDE SEQUENCE [LARGE SCALE GENOMIC DNA]</scope>
    <source>
        <strain evidence="1 2">Zambia</strain>
    </source>
</reference>
<gene>
    <name evidence="1" type="ORF">SMRZ_LOCUS13568</name>
</gene>
<sequence>MDFADDQALLSDTYEQMQVKTNSVAEAAASMDLNIHKGKAKS</sequence>
<protein>
    <recommendedName>
        <fullName evidence="3">Reverse transcriptase domain-containing protein</fullName>
    </recommendedName>
</protein>
<evidence type="ECO:0008006" key="3">
    <source>
        <dbReference type="Google" id="ProtNLM"/>
    </source>
</evidence>
<name>A0A3P8BB96_9TREM</name>
<dbReference type="Proteomes" id="UP000277204">
    <property type="component" value="Unassembled WGS sequence"/>
</dbReference>
<proteinExistence type="predicted"/>
<organism evidence="1 2">
    <name type="scientific">Schistosoma margrebowiei</name>
    <dbReference type="NCBI Taxonomy" id="48269"/>
    <lineage>
        <taxon>Eukaryota</taxon>
        <taxon>Metazoa</taxon>
        <taxon>Spiralia</taxon>
        <taxon>Lophotrochozoa</taxon>
        <taxon>Platyhelminthes</taxon>
        <taxon>Trematoda</taxon>
        <taxon>Digenea</taxon>
        <taxon>Strigeidida</taxon>
        <taxon>Schistosomatoidea</taxon>
        <taxon>Schistosomatidae</taxon>
        <taxon>Schistosoma</taxon>
    </lineage>
</organism>
<keyword evidence="2" id="KW-1185">Reference proteome</keyword>